<feature type="transmembrane region" description="Helical" evidence="6">
    <location>
        <begin position="173"/>
        <end position="190"/>
    </location>
</feature>
<feature type="transmembrane region" description="Helical" evidence="6">
    <location>
        <begin position="72"/>
        <end position="91"/>
    </location>
</feature>
<feature type="transmembrane region" description="Helical" evidence="6">
    <location>
        <begin position="235"/>
        <end position="255"/>
    </location>
</feature>
<dbReference type="PANTHER" id="PTHR43243">
    <property type="entry name" value="INNER MEMBRANE TRANSPORTER YGJI-RELATED"/>
    <property type="match status" value="1"/>
</dbReference>
<dbReference type="Pfam" id="PF13906">
    <property type="entry name" value="AA_permease_C"/>
    <property type="match status" value="1"/>
</dbReference>
<feature type="transmembrane region" description="Helical" evidence="6">
    <location>
        <begin position="103"/>
        <end position="124"/>
    </location>
</feature>
<evidence type="ECO:0000256" key="3">
    <source>
        <dbReference type="ARBA" id="ARBA00022692"/>
    </source>
</evidence>
<evidence type="ECO:0000259" key="7">
    <source>
        <dbReference type="Pfam" id="PF13906"/>
    </source>
</evidence>
<dbReference type="Proteomes" id="UP000024635">
    <property type="component" value="Unassembled WGS sequence"/>
</dbReference>
<accession>A0A016TTT0</accession>
<dbReference type="GO" id="GO:0005886">
    <property type="term" value="C:plasma membrane"/>
    <property type="evidence" value="ECO:0007669"/>
    <property type="project" value="TreeGrafter"/>
</dbReference>
<feature type="transmembrane region" description="Helical" evidence="6">
    <location>
        <begin position="325"/>
        <end position="351"/>
    </location>
</feature>
<keyword evidence="5 6" id="KW-0472">Membrane</keyword>
<comment type="subcellular location">
    <subcellularLocation>
        <location evidence="1">Membrane</location>
        <topology evidence="1">Multi-pass membrane protein</topology>
    </subcellularLocation>
</comment>
<evidence type="ECO:0000256" key="2">
    <source>
        <dbReference type="ARBA" id="ARBA00022448"/>
    </source>
</evidence>
<dbReference type="Pfam" id="PF13520">
    <property type="entry name" value="AA_permease_2"/>
    <property type="match status" value="1"/>
</dbReference>
<dbReference type="InterPro" id="IPR002293">
    <property type="entry name" value="AA/rel_permease1"/>
</dbReference>
<dbReference type="Gene3D" id="1.20.1740.10">
    <property type="entry name" value="Amino acid/polyamine transporter I"/>
    <property type="match status" value="2"/>
</dbReference>
<keyword evidence="2" id="KW-0813">Transport</keyword>
<feature type="transmembrane region" description="Helical" evidence="6">
    <location>
        <begin position="372"/>
        <end position="393"/>
    </location>
</feature>
<dbReference type="GO" id="GO:0015171">
    <property type="term" value="F:amino acid transmembrane transporter activity"/>
    <property type="evidence" value="ECO:0007669"/>
    <property type="project" value="TreeGrafter"/>
</dbReference>
<keyword evidence="9" id="KW-1185">Reference proteome</keyword>
<feature type="transmembrane region" description="Helical" evidence="6">
    <location>
        <begin position="455"/>
        <end position="477"/>
    </location>
</feature>
<name>A0A016TTT0_9BILA</name>
<dbReference type="FunFam" id="1.20.1740.10:FF:000010">
    <property type="entry name" value="probable cationic amino acid transporter"/>
    <property type="match status" value="1"/>
</dbReference>
<feature type="transmembrane region" description="Helical" evidence="6">
    <location>
        <begin position="516"/>
        <end position="535"/>
    </location>
</feature>
<reference evidence="9" key="1">
    <citation type="journal article" date="2015" name="Nat. Genet.">
        <title>The genome and transcriptome of the zoonotic hookworm Ancylostoma ceylanicum identify infection-specific gene families.</title>
        <authorList>
            <person name="Schwarz E.M."/>
            <person name="Hu Y."/>
            <person name="Antoshechkin I."/>
            <person name="Miller M.M."/>
            <person name="Sternberg P.W."/>
            <person name="Aroian R.V."/>
        </authorList>
    </citation>
    <scope>NUCLEOTIDE SEQUENCE</scope>
    <source>
        <strain evidence="9">HY135</strain>
    </source>
</reference>
<evidence type="ECO:0000256" key="6">
    <source>
        <dbReference type="SAM" id="Phobius"/>
    </source>
</evidence>
<feature type="transmembrane region" description="Helical" evidence="6">
    <location>
        <begin position="541"/>
        <end position="559"/>
    </location>
</feature>
<feature type="transmembrane region" description="Helical" evidence="6">
    <location>
        <begin position="202"/>
        <end position="223"/>
    </location>
</feature>
<sequence length="674" mass="72280">MPRADKCAEMRLSSLREKAFRLKHIPHGSLETQLRRCLTTTDITLLGIGHMIGAGIYVLTGSVVRNTAGPSIVLSFLLAGIASLLSALCYAEFGARFPKAGSAYTYAYVSVGELWAFIIGWNIILEHMLGAAAVARSWSGYLDSLLGNVISNTTIERVGRIQSSSFFGDYPDVVAFILIVIVGIFVAMGSKASTNFNSMFTIVNMAVIVIVVGYGITFADFSLWTGTDAEGRSNFFPYGVNGMLAGAASCFFAYIGFDGLATAGEEAKNPSRSIPIATFASMTVVTLAYIAMSASLTLMIPYYQVHPTAAFSDAFALKGATVAKLAVSVGALCGMMTSLVGGMFALPRCVFAMAEDGLLFNSLSVVNGKTQVPINAVLVFGSITAIIALLFDIETLVEFLSIGTLLAYSIVSACVIILCYQPARYQEDGSFDNGGKLKFSVPGGGILEKLDPGHAVHYGVALMMVGFVGSGLCLSSGHIDSSLGIVTICFFSALAVLSLVFIMCHHQNSTQLDFKVPLVPLVPALSLLINTLMMLHLAPITWLRIAFWMTIGMSIYFGYGIRHSREEVLPSSPEARFSKSSTQRGVSSYGKRGCNQTTLIGAFESLITPTCLTRTAHKALSTNRTYVIGLTPFEFKQTGVVGGLNTPIRVAWLRPFFPHDDTYPRGRVSPQDCS</sequence>
<evidence type="ECO:0000256" key="1">
    <source>
        <dbReference type="ARBA" id="ARBA00004141"/>
    </source>
</evidence>
<dbReference type="AlphaFoldDB" id="A0A016TTT0"/>
<proteinExistence type="predicted"/>
<evidence type="ECO:0000313" key="9">
    <source>
        <dbReference type="Proteomes" id="UP000024635"/>
    </source>
</evidence>
<protein>
    <recommendedName>
        <fullName evidence="7">Cationic amino acid transporter C-terminal domain-containing protein</fullName>
    </recommendedName>
</protein>
<evidence type="ECO:0000256" key="5">
    <source>
        <dbReference type="ARBA" id="ARBA00023136"/>
    </source>
</evidence>
<feature type="domain" description="Cationic amino acid transporter C-terminal" evidence="7">
    <location>
        <begin position="514"/>
        <end position="564"/>
    </location>
</feature>
<evidence type="ECO:0000256" key="4">
    <source>
        <dbReference type="ARBA" id="ARBA00022989"/>
    </source>
</evidence>
<dbReference type="STRING" id="53326.A0A016TTT0"/>
<gene>
    <name evidence="8" type="primary">Acey_s0078.g1215</name>
    <name evidence="8" type="synonym">Acey-C50D2.2</name>
    <name evidence="8" type="ORF">Y032_0078g1215</name>
</gene>
<organism evidence="8 9">
    <name type="scientific">Ancylostoma ceylanicum</name>
    <dbReference type="NCBI Taxonomy" id="53326"/>
    <lineage>
        <taxon>Eukaryota</taxon>
        <taxon>Metazoa</taxon>
        <taxon>Ecdysozoa</taxon>
        <taxon>Nematoda</taxon>
        <taxon>Chromadorea</taxon>
        <taxon>Rhabditida</taxon>
        <taxon>Rhabditina</taxon>
        <taxon>Rhabditomorpha</taxon>
        <taxon>Strongyloidea</taxon>
        <taxon>Ancylostomatidae</taxon>
        <taxon>Ancylostomatinae</taxon>
        <taxon>Ancylostoma</taxon>
    </lineage>
</organism>
<feature type="transmembrane region" description="Helical" evidence="6">
    <location>
        <begin position="43"/>
        <end position="60"/>
    </location>
</feature>
<dbReference type="PANTHER" id="PTHR43243:SF4">
    <property type="entry name" value="CATIONIC AMINO ACID TRANSPORTER 4"/>
    <property type="match status" value="1"/>
</dbReference>
<feature type="transmembrane region" description="Helical" evidence="6">
    <location>
        <begin position="276"/>
        <end position="305"/>
    </location>
</feature>
<feature type="transmembrane region" description="Helical" evidence="6">
    <location>
        <begin position="399"/>
        <end position="420"/>
    </location>
</feature>
<keyword evidence="3 6" id="KW-0812">Transmembrane</keyword>
<keyword evidence="4 6" id="KW-1133">Transmembrane helix</keyword>
<dbReference type="EMBL" id="JARK01001414">
    <property type="protein sequence ID" value="EYC06151.1"/>
    <property type="molecule type" value="Genomic_DNA"/>
</dbReference>
<evidence type="ECO:0000313" key="8">
    <source>
        <dbReference type="EMBL" id="EYC06151.1"/>
    </source>
</evidence>
<dbReference type="InterPro" id="IPR029485">
    <property type="entry name" value="CAT_C"/>
</dbReference>
<feature type="transmembrane region" description="Helical" evidence="6">
    <location>
        <begin position="483"/>
        <end position="504"/>
    </location>
</feature>
<comment type="caution">
    <text evidence="8">The sequence shown here is derived from an EMBL/GenBank/DDBJ whole genome shotgun (WGS) entry which is preliminary data.</text>
</comment>
<dbReference type="OrthoDB" id="3900342at2759"/>